<evidence type="ECO:0000256" key="8">
    <source>
        <dbReference type="ARBA" id="ARBA00023118"/>
    </source>
</evidence>
<evidence type="ECO:0000256" key="6">
    <source>
        <dbReference type="ARBA" id="ARBA00022801"/>
    </source>
</evidence>
<dbReference type="GO" id="GO:0043571">
    <property type="term" value="P:maintenance of CRISPR repeat elements"/>
    <property type="evidence" value="ECO:0007669"/>
    <property type="project" value="UniProtKB-UniRule"/>
</dbReference>
<comment type="similarity">
    <text evidence="2 9">Belongs to the CRISPR-associated endoribonuclease Cas2 protein family.</text>
</comment>
<dbReference type="HOGENOM" id="CLU_161124_3_1_7"/>
<dbReference type="CDD" id="cd09725">
    <property type="entry name" value="Cas2_I_II_III"/>
    <property type="match status" value="1"/>
</dbReference>
<comment type="function">
    <text evidence="9">CRISPR (clustered regularly interspaced short palindromic repeat), is an adaptive immune system that provides protection against mobile genetic elements (viruses, transposable elements and conjugative plasmids). CRISPR clusters contain sequences complementary to antecedent mobile elements and target invading nucleic acids. CRISPR clusters are transcribed and processed into CRISPR RNA (crRNA). Functions as a ssRNA-specific endoribonuclease. Involved in the integration of spacer DNA into the CRISPR cassette.</text>
</comment>
<dbReference type="KEGG" id="dao:Desac_1735"/>
<dbReference type="GO" id="GO:0016787">
    <property type="term" value="F:hydrolase activity"/>
    <property type="evidence" value="ECO:0007669"/>
    <property type="project" value="UniProtKB-KW"/>
</dbReference>
<evidence type="ECO:0000256" key="1">
    <source>
        <dbReference type="ARBA" id="ARBA00001946"/>
    </source>
</evidence>
<keyword evidence="6 9" id="KW-0378">Hydrolase</keyword>
<name>F2ND02_DESAR</name>
<protein>
    <recommendedName>
        <fullName evidence="9">CRISPR-associated endoribonuclease Cas2</fullName>
        <ecNumber evidence="9">3.1.-.-</ecNumber>
    </recommendedName>
</protein>
<dbReference type="GO" id="GO:0004521">
    <property type="term" value="F:RNA endonuclease activity"/>
    <property type="evidence" value="ECO:0007669"/>
    <property type="project" value="InterPro"/>
</dbReference>
<dbReference type="NCBIfam" id="TIGR01573">
    <property type="entry name" value="cas2"/>
    <property type="match status" value="1"/>
</dbReference>
<dbReference type="GO" id="GO:0051607">
    <property type="term" value="P:defense response to virus"/>
    <property type="evidence" value="ECO:0007669"/>
    <property type="project" value="UniProtKB-UniRule"/>
</dbReference>
<evidence type="ECO:0000313" key="11">
    <source>
        <dbReference type="Proteomes" id="UP000000483"/>
    </source>
</evidence>
<keyword evidence="11" id="KW-1185">Reference proteome</keyword>
<reference evidence="10 11" key="1">
    <citation type="journal article" date="2011" name="Stand. Genomic Sci.">
        <title>Complete genome sequence of the acetate-degrading sulfate reducer Desulfobacca acetoxidans type strain (ASRB2).</title>
        <authorList>
            <person name="Goker M."/>
            <person name="Teshima H."/>
            <person name="Lapidus A."/>
            <person name="Nolan M."/>
            <person name="Lucas S."/>
            <person name="Hammon N."/>
            <person name="Deshpande S."/>
            <person name="Cheng J.F."/>
            <person name="Tapia R."/>
            <person name="Han C."/>
            <person name="Goodwin L."/>
            <person name="Pitluck S."/>
            <person name="Huntemann M."/>
            <person name="Liolios K."/>
            <person name="Ivanova N."/>
            <person name="Pagani I."/>
            <person name="Mavromatis K."/>
            <person name="Ovchinikova G."/>
            <person name="Pati A."/>
            <person name="Chen A."/>
            <person name="Palaniappan K."/>
            <person name="Land M."/>
            <person name="Hauser L."/>
            <person name="Brambilla E.M."/>
            <person name="Rohde M."/>
            <person name="Spring S."/>
            <person name="Detter J.C."/>
            <person name="Woyke T."/>
            <person name="Bristow J."/>
            <person name="Eisen J.A."/>
            <person name="Markowitz V."/>
            <person name="Hugenholtz P."/>
            <person name="Kyrpides N.C."/>
            <person name="Klenk H.P."/>
        </authorList>
    </citation>
    <scope>NUCLEOTIDE SEQUENCE [LARGE SCALE GENOMIC DNA]</scope>
    <source>
        <strain evidence="11">ATCC 700848 / DSM 11109 / ASRB2</strain>
    </source>
</reference>
<evidence type="ECO:0000256" key="3">
    <source>
        <dbReference type="ARBA" id="ARBA00022722"/>
    </source>
</evidence>
<keyword evidence="3 9" id="KW-0540">Nuclease</keyword>
<keyword evidence="8 9" id="KW-0051">Antiviral defense</keyword>
<evidence type="ECO:0000313" key="10">
    <source>
        <dbReference type="EMBL" id="AEB09576.1"/>
    </source>
</evidence>
<sequence length="125" mass="14606">MSNGSRLTAHVQRLTKKSIDKNAKLPHAVTSLGLMFITISYDITDNRRRQRLAKMLSNYGHRVQKSVFECRLDDRQYLKLKKGIEEIIDWDDDSVRYYFLCQHCTDNIEISGWGVVRDDEDVIVV</sequence>
<evidence type="ECO:0000256" key="7">
    <source>
        <dbReference type="ARBA" id="ARBA00022842"/>
    </source>
</evidence>
<proteinExistence type="inferred from homology"/>
<keyword evidence="5 9" id="KW-0255">Endonuclease</keyword>
<keyword evidence="7 9" id="KW-0460">Magnesium</keyword>
<dbReference type="EC" id="3.1.-.-" evidence="9"/>
<organism evidence="10 11">
    <name type="scientific">Desulfobacca acetoxidans (strain ATCC 700848 / DSM 11109 / ASRB2)</name>
    <dbReference type="NCBI Taxonomy" id="880072"/>
    <lineage>
        <taxon>Bacteria</taxon>
        <taxon>Pseudomonadati</taxon>
        <taxon>Thermodesulfobacteriota</taxon>
        <taxon>Desulfobaccia</taxon>
        <taxon>Desulfobaccales</taxon>
        <taxon>Desulfobaccaceae</taxon>
        <taxon>Desulfobacca</taxon>
    </lineage>
</organism>
<dbReference type="STRING" id="880072.Desac_1735"/>
<dbReference type="InterPro" id="IPR019199">
    <property type="entry name" value="Virulence_VapD/CRISPR_Cas2"/>
</dbReference>
<evidence type="ECO:0000256" key="4">
    <source>
        <dbReference type="ARBA" id="ARBA00022723"/>
    </source>
</evidence>
<dbReference type="EMBL" id="CP002629">
    <property type="protein sequence ID" value="AEB09576.1"/>
    <property type="molecule type" value="Genomic_DNA"/>
</dbReference>
<dbReference type="Gene3D" id="3.30.70.240">
    <property type="match status" value="1"/>
</dbReference>
<dbReference type="eggNOG" id="COG1343">
    <property type="taxonomic scope" value="Bacteria"/>
</dbReference>
<dbReference type="Pfam" id="PF09827">
    <property type="entry name" value="CRISPR_Cas2"/>
    <property type="match status" value="1"/>
</dbReference>
<keyword evidence="4 9" id="KW-0479">Metal-binding</keyword>
<dbReference type="HAMAP" id="MF_01471">
    <property type="entry name" value="Cas2"/>
    <property type="match status" value="1"/>
</dbReference>
<dbReference type="PANTHER" id="PTHR34405:SF3">
    <property type="entry name" value="CRISPR-ASSOCIATED ENDORIBONUCLEASE CAS2 3"/>
    <property type="match status" value="1"/>
</dbReference>
<dbReference type="PANTHER" id="PTHR34405">
    <property type="entry name" value="CRISPR-ASSOCIATED ENDORIBONUCLEASE CAS2"/>
    <property type="match status" value="1"/>
</dbReference>
<dbReference type="InterPro" id="IPR021127">
    <property type="entry name" value="CRISPR_associated_Cas2"/>
</dbReference>
<gene>
    <name evidence="9" type="primary">cas2</name>
    <name evidence="10" type="ordered locus">Desac_1735</name>
</gene>
<accession>F2ND02</accession>
<evidence type="ECO:0000256" key="5">
    <source>
        <dbReference type="ARBA" id="ARBA00022759"/>
    </source>
</evidence>
<dbReference type="SUPFAM" id="SSF143430">
    <property type="entry name" value="TTP0101/SSO1404-like"/>
    <property type="match status" value="1"/>
</dbReference>
<comment type="cofactor">
    <cofactor evidence="1 9">
        <name>Mg(2+)</name>
        <dbReference type="ChEBI" id="CHEBI:18420"/>
    </cofactor>
</comment>
<reference evidence="11" key="2">
    <citation type="submission" date="2011-03" db="EMBL/GenBank/DDBJ databases">
        <title>The complete genome of Desulfobacca acetoxidans DSM 11109.</title>
        <authorList>
            <consortium name="US DOE Joint Genome Institute (JGI-PGF)"/>
            <person name="Lucas S."/>
            <person name="Copeland A."/>
            <person name="Lapidus A."/>
            <person name="Bruce D."/>
            <person name="Goodwin L."/>
            <person name="Pitluck S."/>
            <person name="Peters L."/>
            <person name="Kyrpides N."/>
            <person name="Mavromatis K."/>
            <person name="Ivanova N."/>
            <person name="Ovchinnikova G."/>
            <person name="Teshima H."/>
            <person name="Detter J.C."/>
            <person name="Han C."/>
            <person name="Land M."/>
            <person name="Hauser L."/>
            <person name="Markowitz V."/>
            <person name="Cheng J.-F."/>
            <person name="Hugenholtz P."/>
            <person name="Woyke T."/>
            <person name="Wu D."/>
            <person name="Spring S."/>
            <person name="Schueler E."/>
            <person name="Brambilla E."/>
            <person name="Klenk H.-P."/>
            <person name="Eisen J.A."/>
        </authorList>
    </citation>
    <scope>NUCLEOTIDE SEQUENCE [LARGE SCALE GENOMIC DNA]</scope>
    <source>
        <strain evidence="11">ATCC 700848 / DSM 11109 / ASRB2</strain>
    </source>
</reference>
<evidence type="ECO:0000256" key="9">
    <source>
        <dbReference type="HAMAP-Rule" id="MF_01471"/>
    </source>
</evidence>
<dbReference type="AlphaFoldDB" id="F2ND02"/>
<feature type="binding site" evidence="9">
    <location>
        <position position="42"/>
    </location>
    <ligand>
        <name>Mg(2+)</name>
        <dbReference type="ChEBI" id="CHEBI:18420"/>
        <note>catalytic</note>
    </ligand>
</feature>
<dbReference type="Proteomes" id="UP000000483">
    <property type="component" value="Chromosome"/>
</dbReference>
<evidence type="ECO:0000256" key="2">
    <source>
        <dbReference type="ARBA" id="ARBA00009959"/>
    </source>
</evidence>
<comment type="subunit">
    <text evidence="9">Homodimer, forms a heterotetramer with a Cas1 homodimer.</text>
</comment>
<dbReference type="GO" id="GO:0046872">
    <property type="term" value="F:metal ion binding"/>
    <property type="evidence" value="ECO:0007669"/>
    <property type="project" value="UniProtKB-UniRule"/>
</dbReference>